<comment type="caution">
    <text evidence="1">The sequence shown here is derived from an EMBL/GenBank/DDBJ whole genome shotgun (WGS) entry which is preliminary data.</text>
</comment>
<evidence type="ECO:0000313" key="1">
    <source>
        <dbReference type="EMBL" id="GFR72188.1"/>
    </source>
</evidence>
<protein>
    <submittedName>
        <fullName evidence="1">Uncharacterized protein</fullName>
    </submittedName>
</protein>
<sequence length="108" mass="12027">MLVDTINVSRGRENVTRARQTDRQTDIKKQRATINKPYNGQTPDQTLIPGNCRLLPGPKNRLAFDLVSSVTGSVALARVAVLRASQTCRCHWKLCPPLQGFLTLLLSR</sequence>
<dbReference type="EMBL" id="BMAT01004345">
    <property type="protein sequence ID" value="GFR72188.1"/>
    <property type="molecule type" value="Genomic_DNA"/>
</dbReference>
<dbReference type="AlphaFoldDB" id="A0AAV4FFK5"/>
<dbReference type="Proteomes" id="UP000762676">
    <property type="component" value="Unassembled WGS sequence"/>
</dbReference>
<proteinExistence type="predicted"/>
<name>A0AAV4FFK5_9GAST</name>
<gene>
    <name evidence="1" type="ORF">ElyMa_002109900</name>
</gene>
<keyword evidence="2" id="KW-1185">Reference proteome</keyword>
<organism evidence="1 2">
    <name type="scientific">Elysia marginata</name>
    <dbReference type="NCBI Taxonomy" id="1093978"/>
    <lineage>
        <taxon>Eukaryota</taxon>
        <taxon>Metazoa</taxon>
        <taxon>Spiralia</taxon>
        <taxon>Lophotrochozoa</taxon>
        <taxon>Mollusca</taxon>
        <taxon>Gastropoda</taxon>
        <taxon>Heterobranchia</taxon>
        <taxon>Euthyneura</taxon>
        <taxon>Panpulmonata</taxon>
        <taxon>Sacoglossa</taxon>
        <taxon>Placobranchoidea</taxon>
        <taxon>Plakobranchidae</taxon>
        <taxon>Elysia</taxon>
    </lineage>
</organism>
<accession>A0AAV4FFK5</accession>
<reference evidence="1 2" key="1">
    <citation type="journal article" date="2021" name="Elife">
        <title>Chloroplast acquisition without the gene transfer in kleptoplastic sea slugs, Plakobranchus ocellatus.</title>
        <authorList>
            <person name="Maeda T."/>
            <person name="Takahashi S."/>
            <person name="Yoshida T."/>
            <person name="Shimamura S."/>
            <person name="Takaki Y."/>
            <person name="Nagai Y."/>
            <person name="Toyoda A."/>
            <person name="Suzuki Y."/>
            <person name="Arimoto A."/>
            <person name="Ishii H."/>
            <person name="Satoh N."/>
            <person name="Nishiyama T."/>
            <person name="Hasebe M."/>
            <person name="Maruyama T."/>
            <person name="Minagawa J."/>
            <person name="Obokata J."/>
            <person name="Shigenobu S."/>
        </authorList>
    </citation>
    <scope>NUCLEOTIDE SEQUENCE [LARGE SCALE GENOMIC DNA]</scope>
</reference>
<evidence type="ECO:0000313" key="2">
    <source>
        <dbReference type="Proteomes" id="UP000762676"/>
    </source>
</evidence>